<keyword evidence="5" id="KW-1185">Reference proteome</keyword>
<dbReference type="InterPro" id="IPR023577">
    <property type="entry name" value="CYTH_domain"/>
</dbReference>
<evidence type="ECO:0000259" key="3">
    <source>
        <dbReference type="PROSITE" id="PS51708"/>
    </source>
</evidence>
<evidence type="ECO:0000313" key="5">
    <source>
        <dbReference type="Proteomes" id="UP001500610"/>
    </source>
</evidence>
<dbReference type="PROSITE" id="PS51708">
    <property type="entry name" value="CHAD"/>
    <property type="match status" value="1"/>
</dbReference>
<dbReference type="InterPro" id="IPR033469">
    <property type="entry name" value="CYTH-like_dom_sf"/>
</dbReference>
<dbReference type="PANTHER" id="PTHR39339:SF1">
    <property type="entry name" value="CHAD DOMAIN-CONTAINING PROTEIN"/>
    <property type="match status" value="1"/>
</dbReference>
<dbReference type="SUPFAM" id="SSF55154">
    <property type="entry name" value="CYTH-like phosphatases"/>
    <property type="match status" value="1"/>
</dbReference>
<dbReference type="CDD" id="cd07374">
    <property type="entry name" value="CYTH-like_Pase"/>
    <property type="match status" value="1"/>
</dbReference>
<dbReference type="Gene3D" id="1.40.20.10">
    <property type="entry name" value="CHAD domain"/>
    <property type="match status" value="1"/>
</dbReference>
<evidence type="ECO:0000256" key="1">
    <source>
        <dbReference type="SAM" id="MobiDB-lite"/>
    </source>
</evidence>
<accession>A0ABP9I4J7</accession>
<comment type="caution">
    <text evidence="4">The sequence shown here is derived from an EMBL/GenBank/DDBJ whole genome shotgun (WGS) entry which is preliminary data.</text>
</comment>
<dbReference type="Pfam" id="PF01928">
    <property type="entry name" value="CYTH"/>
    <property type="match status" value="1"/>
</dbReference>
<dbReference type="InterPro" id="IPR038186">
    <property type="entry name" value="CHAD_dom_sf"/>
</dbReference>
<sequence>MTQSKRETERKYRPPSGGLAGLPDLTGVGPVASVTSAGDEELDAVYHDTEDLRLAGSSVTLRRRTGGPDAGWHLKLPAGPDTREEVWAPLSDDVPEALRELVLSRTRGARLRPVVRIRSTRQVRQLRDAGGGVLAELSLDEVRADATASGGGRAEWGELEVELADGVPAGLLDAVEKRLRKKGTVRADSPSKLARALRDTGVGDAAVRRPSAGVVAGSAGAYVLAYLREQVGILVALDPAVRRERPDAVHQMRVTCRRLRACLRSYRSVLDRRVTGPVGAELRWLAGELGAARDQEVLRDRIGGALDTLPDDLVLGPVAARLRAWEASRGVDVRSRTRAALGAARYLRLLDALDALVESPPLRAKAGGKPARTMARAVLAEYDRLAGRMERALALPAGRTRQTELHEARKAAKKLRYAAEVARPALGKPVARLGRHARALQQLLGEHQDAVVAQDTLRELAVTAHGAGESAFTWGVLHGRERAGAEARQRALPGVWRAASDPALRAPLAH</sequence>
<proteinExistence type="predicted"/>
<organism evidence="4 5">
    <name type="scientific">Streptomyces hyderabadensis</name>
    <dbReference type="NCBI Taxonomy" id="598549"/>
    <lineage>
        <taxon>Bacteria</taxon>
        <taxon>Bacillati</taxon>
        <taxon>Actinomycetota</taxon>
        <taxon>Actinomycetes</taxon>
        <taxon>Kitasatosporales</taxon>
        <taxon>Streptomycetaceae</taxon>
        <taxon>Streptomyces</taxon>
    </lineage>
</organism>
<feature type="domain" description="CYTH" evidence="2">
    <location>
        <begin position="5"/>
        <end position="200"/>
    </location>
</feature>
<feature type="region of interest" description="Disordered" evidence="1">
    <location>
        <begin position="1"/>
        <end position="33"/>
    </location>
</feature>
<reference evidence="5" key="1">
    <citation type="journal article" date="2019" name="Int. J. Syst. Evol. Microbiol.">
        <title>The Global Catalogue of Microorganisms (GCM) 10K type strain sequencing project: providing services to taxonomists for standard genome sequencing and annotation.</title>
        <authorList>
            <consortium name="The Broad Institute Genomics Platform"/>
            <consortium name="The Broad Institute Genome Sequencing Center for Infectious Disease"/>
            <person name="Wu L."/>
            <person name="Ma J."/>
        </authorList>
    </citation>
    <scope>NUCLEOTIDE SEQUENCE [LARGE SCALE GENOMIC DNA]</scope>
    <source>
        <strain evidence="5">JCM 17657</strain>
    </source>
</reference>
<dbReference type="InterPro" id="IPR007899">
    <property type="entry name" value="CHAD_dom"/>
</dbReference>
<dbReference type="SMART" id="SM01118">
    <property type="entry name" value="CYTH"/>
    <property type="match status" value="1"/>
</dbReference>
<dbReference type="Pfam" id="PF05235">
    <property type="entry name" value="CHAD"/>
    <property type="match status" value="1"/>
</dbReference>
<feature type="domain" description="CHAD" evidence="3">
    <location>
        <begin position="216"/>
        <end position="501"/>
    </location>
</feature>
<evidence type="ECO:0000313" key="4">
    <source>
        <dbReference type="EMBL" id="GAA4988087.1"/>
    </source>
</evidence>
<evidence type="ECO:0000259" key="2">
    <source>
        <dbReference type="PROSITE" id="PS51707"/>
    </source>
</evidence>
<dbReference type="PROSITE" id="PS51707">
    <property type="entry name" value="CYTH"/>
    <property type="match status" value="1"/>
</dbReference>
<dbReference type="RefSeq" id="WP_226029687.1">
    <property type="nucleotide sequence ID" value="NZ_BAABIV010000013.1"/>
</dbReference>
<dbReference type="Proteomes" id="UP001500610">
    <property type="component" value="Unassembled WGS sequence"/>
</dbReference>
<dbReference type="PANTHER" id="PTHR39339">
    <property type="entry name" value="SLR1444 PROTEIN"/>
    <property type="match status" value="1"/>
</dbReference>
<gene>
    <name evidence="4" type="ORF">GCM10023257_29990</name>
</gene>
<name>A0ABP9I4J7_9ACTN</name>
<dbReference type="SMART" id="SM00880">
    <property type="entry name" value="CHAD"/>
    <property type="match status" value="1"/>
</dbReference>
<dbReference type="Gene3D" id="2.40.320.10">
    <property type="entry name" value="Hypothetical Protein Pfu-838710-001"/>
    <property type="match status" value="1"/>
</dbReference>
<feature type="compositionally biased region" description="Basic and acidic residues" evidence="1">
    <location>
        <begin position="1"/>
        <end position="12"/>
    </location>
</feature>
<protein>
    <submittedName>
        <fullName evidence="4">CYTH and CHAD domain-containing protein</fullName>
    </submittedName>
</protein>
<dbReference type="EMBL" id="BAABIV010000013">
    <property type="protein sequence ID" value="GAA4988087.1"/>
    <property type="molecule type" value="Genomic_DNA"/>
</dbReference>